<proteinExistence type="predicted"/>
<protein>
    <submittedName>
        <fullName evidence="1">Uncharacterized protein</fullName>
    </submittedName>
</protein>
<organism evidence="1 2">
    <name type="scientific">Eretmocerus hayati</name>
    <dbReference type="NCBI Taxonomy" id="131215"/>
    <lineage>
        <taxon>Eukaryota</taxon>
        <taxon>Metazoa</taxon>
        <taxon>Ecdysozoa</taxon>
        <taxon>Arthropoda</taxon>
        <taxon>Hexapoda</taxon>
        <taxon>Insecta</taxon>
        <taxon>Pterygota</taxon>
        <taxon>Neoptera</taxon>
        <taxon>Endopterygota</taxon>
        <taxon>Hymenoptera</taxon>
        <taxon>Apocrita</taxon>
        <taxon>Proctotrupomorpha</taxon>
        <taxon>Chalcidoidea</taxon>
        <taxon>Aphelinidae</taxon>
        <taxon>Aphelininae</taxon>
        <taxon>Eretmocerus</taxon>
    </lineage>
</organism>
<gene>
    <name evidence="1" type="ORF">QAD02_019267</name>
</gene>
<name>A0ACC2PNW3_9HYME</name>
<dbReference type="EMBL" id="CM056741">
    <property type="protein sequence ID" value="KAJ8683475.1"/>
    <property type="molecule type" value="Genomic_DNA"/>
</dbReference>
<reference evidence="1" key="1">
    <citation type="submission" date="2023-04" db="EMBL/GenBank/DDBJ databases">
        <title>A chromosome-level genome assembly of the parasitoid wasp Eretmocerus hayati.</title>
        <authorList>
            <person name="Zhong Y."/>
            <person name="Liu S."/>
            <person name="Liu Y."/>
        </authorList>
    </citation>
    <scope>NUCLEOTIDE SEQUENCE</scope>
    <source>
        <strain evidence="1">ZJU_SS_LIU_2023</strain>
    </source>
</reference>
<evidence type="ECO:0000313" key="2">
    <source>
        <dbReference type="Proteomes" id="UP001239111"/>
    </source>
</evidence>
<accession>A0ACC2PNW3</accession>
<dbReference type="Proteomes" id="UP001239111">
    <property type="component" value="Chromosome 1"/>
</dbReference>
<keyword evidence="2" id="KW-1185">Reference proteome</keyword>
<sequence>MSWKRRKDGLLAKVNFPPYTLQMLTSRHVLVGGGGGSSRTGVANGFEVFELSHDGNQFIAEEITRYETGPNVVMNSATFNDGKRVWLVAGQESHCQLYNIQTKVVVVENGEIPRRTSFSNREDLRQRRKNDKKESSPTKRESVQDIKDDSPKKHKKLQLVMKPADSIQTDFGSAQPVQRVVRISPNGSLMATGGTDGFVRLWHFPKMTGFKELKGHDKEIDDIDFCPQSKQLATAAKDGKLIIWNIASGSKVQELSCAPANSEKSIFKRCRFRKIVADKPKGPTQLFSLSNSLPTRDKKTGRSSGHYGYLQLWNLETGVVEKSVTYRENLSELAVSDDGKFVAIGTMSSGTVDIFIAFSLSKVLHVPSAHNMFITNLEFLPTKFDGPAITSSSEAAVLSCSVDNKICIHSVPFRYAVPFWMFFILIIVSICGAFILCSYLGI</sequence>
<evidence type="ECO:0000313" key="1">
    <source>
        <dbReference type="EMBL" id="KAJ8683475.1"/>
    </source>
</evidence>
<comment type="caution">
    <text evidence="1">The sequence shown here is derived from an EMBL/GenBank/DDBJ whole genome shotgun (WGS) entry which is preliminary data.</text>
</comment>